<protein>
    <recommendedName>
        <fullName evidence="1">DUF4283 domain-containing protein</fullName>
    </recommendedName>
</protein>
<dbReference type="Pfam" id="PF14111">
    <property type="entry name" value="DUF4283"/>
    <property type="match status" value="1"/>
</dbReference>
<reference evidence="2" key="1">
    <citation type="submission" date="2022-12" db="EMBL/GenBank/DDBJ databases">
        <title>Draft genome assemblies for two species of Escallonia (Escalloniales).</title>
        <authorList>
            <person name="Chanderbali A."/>
            <person name="Dervinis C."/>
            <person name="Anghel I."/>
            <person name="Soltis D."/>
            <person name="Soltis P."/>
            <person name="Zapata F."/>
        </authorList>
    </citation>
    <scope>NUCLEOTIDE SEQUENCE</scope>
    <source>
        <strain evidence="2">UCBG64.0493</strain>
        <tissue evidence="2">Leaf</tissue>
    </source>
</reference>
<dbReference type="PANTHER" id="PTHR31286:SF99">
    <property type="entry name" value="DUF4283 DOMAIN-CONTAINING PROTEIN"/>
    <property type="match status" value="1"/>
</dbReference>
<dbReference type="InterPro" id="IPR025558">
    <property type="entry name" value="DUF4283"/>
</dbReference>
<dbReference type="InterPro" id="IPR040256">
    <property type="entry name" value="At4g02000-like"/>
</dbReference>
<dbReference type="PANTHER" id="PTHR31286">
    <property type="entry name" value="GLYCINE-RICH CELL WALL STRUCTURAL PROTEIN 1.8-LIKE"/>
    <property type="match status" value="1"/>
</dbReference>
<dbReference type="AlphaFoldDB" id="A0AA89APK3"/>
<sequence>MDFPPLHPTSRPPSDLNRVVALTKVPFVDTEEEDIAVLESQLMNVNLRSANRRDESDNFARDESWLWVEVTPKEMHRLSNPWRKGLIVKLLGRSKGFKLFYQRMTILWKLKGELEAVDLGQEFYVVRFQSCEDYLRVLLEGPWIILGHYLTVQEWKPYFRPQQEEITSTLAWLRFPELLIEFFDE</sequence>
<comment type="caution">
    <text evidence="2">The sequence shown here is derived from an EMBL/GenBank/DDBJ whole genome shotgun (WGS) entry which is preliminary data.</text>
</comment>
<organism evidence="2 3">
    <name type="scientific">Escallonia herrerae</name>
    <dbReference type="NCBI Taxonomy" id="1293975"/>
    <lineage>
        <taxon>Eukaryota</taxon>
        <taxon>Viridiplantae</taxon>
        <taxon>Streptophyta</taxon>
        <taxon>Embryophyta</taxon>
        <taxon>Tracheophyta</taxon>
        <taxon>Spermatophyta</taxon>
        <taxon>Magnoliopsida</taxon>
        <taxon>eudicotyledons</taxon>
        <taxon>Gunneridae</taxon>
        <taxon>Pentapetalae</taxon>
        <taxon>asterids</taxon>
        <taxon>campanulids</taxon>
        <taxon>Escalloniales</taxon>
        <taxon>Escalloniaceae</taxon>
        <taxon>Escallonia</taxon>
    </lineage>
</organism>
<feature type="domain" description="DUF4283" evidence="1">
    <location>
        <begin position="82"/>
        <end position="163"/>
    </location>
</feature>
<accession>A0AA89APK3</accession>
<dbReference type="Proteomes" id="UP001188597">
    <property type="component" value="Unassembled WGS sequence"/>
</dbReference>
<keyword evidence="3" id="KW-1185">Reference proteome</keyword>
<dbReference type="EMBL" id="JAVXUP010001815">
    <property type="protein sequence ID" value="KAK3007876.1"/>
    <property type="molecule type" value="Genomic_DNA"/>
</dbReference>
<evidence type="ECO:0000313" key="2">
    <source>
        <dbReference type="EMBL" id="KAK3007876.1"/>
    </source>
</evidence>
<gene>
    <name evidence="2" type="ORF">RJ639_014798</name>
</gene>
<name>A0AA89APK3_9ASTE</name>
<evidence type="ECO:0000259" key="1">
    <source>
        <dbReference type="Pfam" id="PF14111"/>
    </source>
</evidence>
<evidence type="ECO:0000313" key="3">
    <source>
        <dbReference type="Proteomes" id="UP001188597"/>
    </source>
</evidence>
<proteinExistence type="predicted"/>